<feature type="domain" description="Disease resistance protein At4g27190-like leucine-rich repeats" evidence="6">
    <location>
        <begin position="623"/>
        <end position="690"/>
    </location>
</feature>
<keyword evidence="4" id="KW-0067">ATP-binding</keyword>
<dbReference type="InterPro" id="IPR050905">
    <property type="entry name" value="Plant_NBS-LRR"/>
</dbReference>
<dbReference type="InterPro" id="IPR056789">
    <property type="entry name" value="LRR_R13L1-DRL21"/>
</dbReference>
<dbReference type="Pfam" id="PF23247">
    <property type="entry name" value="LRR_RPS2"/>
    <property type="match status" value="2"/>
</dbReference>
<dbReference type="InterPro" id="IPR002182">
    <property type="entry name" value="NB-ARC"/>
</dbReference>
<evidence type="ECO:0000256" key="2">
    <source>
        <dbReference type="ARBA" id="ARBA00022614"/>
    </source>
</evidence>
<keyword evidence="4" id="KW-0547">Nucleotide-binding</keyword>
<dbReference type="SUPFAM" id="SSF52058">
    <property type="entry name" value="L domain-like"/>
    <property type="match status" value="2"/>
</dbReference>
<evidence type="ECO:0000259" key="5">
    <source>
        <dbReference type="Pfam" id="PF00931"/>
    </source>
</evidence>
<gene>
    <name evidence="8" type="ORF">Sango_2033300</name>
</gene>
<evidence type="ECO:0000313" key="9">
    <source>
        <dbReference type="Proteomes" id="UP001289374"/>
    </source>
</evidence>
<sequence length="1572" mass="177771">MEVPREPPVVLESKPLEMAEEFESRRLMEENIIAALKDENINTIGICGVGGIGKTRMARRIGEKLKSEKLFKFVVMVRVGPIYDPERIAYEISDYLGVKVEVGNFKATVNKLWCRLLVEERILIILDDVWKTLDLEKVGIPPHKHKGSCKILITSRLEKVCLAMGANAIFAVHGLTEEEAWSLLRERVGVSIDSSDIYPLARSVAQKCRGLPITLNALGSCLKYSSKFCLGSVVENNLNQTLSYASKLLPETDAWGSLFGEGIETNINLIHKMSLNVSLPPKRGQIKSNPLKSLIPLVAKVPLSNYRINQHGAVTTTNIHDLLRVLPLKLAASDLKDTDFQLLSQIKNLKYLWVFGAANWEAKHDTGLVHGMVSALESLVALDLSNTDIRVLPGKMRKLVNLKLLVLTNCHNLQYIEPGLISSFDCLEELYMLGSFSGWEVEKEGKRVGNASINELELLPNLTALQIQIQDQNIIAQNSKIWSRSTVYVISTPEELKCRFQESSHLSFPAVHLDDYYREFLGAMDFYLPSLTPLVDWLCVMLRSTESLRLAGVGSKNAVDELIPEGFKLLKKLEICNCSIMEYLVNGADQVLQTNGLFPVLESLCLQDLPLFTEVFHGQFPVTMFGKLRNLKLLKLPSLVHVFRNPTQSVSVSNLRSVHISHCPKLQSLFSLSTAQGLVQLEELKIENCEIMEEIFSEERPEDGNISCNKIEFAKLNYIELDTLPNLTGFCKSVRIDFPQLRELCIQSLRKLRTLCPNERNLLFSGNDDSVMQCLFTEKIAFGSLKKLEIIELDSVTNIWCQQPTTSWFSELEVLVVMSCDTLRNLFSHSIAKVLVQLKHMTVEECVMMQEVIAEDYEIGQPEINESLFPQLKVLELRRLPLLESFYHMIKGLELPSLEDVTLYNCPRMKEFSGGRLRSIHSHPELSSQATRGNTGASFNMTRIRRQSTIIEEVKADSPESYWIELGEKRRDKDVSAGHSYVGAKEDEGKEEEIRHEAKLDVPIDMDMLVCQWIAEGLINLGEDEIMEGESTRCFDTLLNLGYIVPAGYNHRIDQMKYRVVEKVNAFIQKQQYLEPKFQKYLDTEEITDVLKVEHLSLAFKEIDCINFGTIKQCGHLKMLSIHRCYGSKMKNLLPSNLFLELRALKILNLSHTDIMDLPSSIENLKELQCLDMYETPIMGLPESMRCLSNLRTLNLDGCLSLMTLPKCTSMLINLRHLVLNVVGQLQSMPAGIGKLSKLRTLRAFLVGEEEGCRIGELKDMNKLKGSVLISNLENVLTKEEAAEACLCNKQDLKKIELRWSDLQDNKNPDEEEILESLQPPLGIQELKIFFYSGGVLPSWISNPSFTEVVSITLYRCRYCDTLPPLGELPALKFLSVLEMNEVVEINSFFCRRNQITNQHRHVSFPKLKKLSFDSMAKLEKWTGAENGDFPYLRHLIIAHCGKLVVLPCLSHLNSLLYVEIINCPQLSCLPEGGLPTTLELLMIKDCPKLKEQCCNDQCDDWPKVARIPAFYINNQKASVCAAIFFCFNAIVNPAGVSIDQRRNVQGTLYCSDSSEQNNAYAICCFLNRSHV</sequence>
<reference evidence="8" key="2">
    <citation type="journal article" date="2024" name="Plant">
        <title>Genomic evolution and insights into agronomic trait innovations of Sesamum species.</title>
        <authorList>
            <person name="Miao H."/>
            <person name="Wang L."/>
            <person name="Qu L."/>
            <person name="Liu H."/>
            <person name="Sun Y."/>
            <person name="Le M."/>
            <person name="Wang Q."/>
            <person name="Wei S."/>
            <person name="Zheng Y."/>
            <person name="Lin W."/>
            <person name="Duan Y."/>
            <person name="Cao H."/>
            <person name="Xiong S."/>
            <person name="Wang X."/>
            <person name="Wei L."/>
            <person name="Li C."/>
            <person name="Ma Q."/>
            <person name="Ju M."/>
            <person name="Zhao R."/>
            <person name="Li G."/>
            <person name="Mu C."/>
            <person name="Tian Q."/>
            <person name="Mei H."/>
            <person name="Zhang T."/>
            <person name="Gao T."/>
            <person name="Zhang H."/>
        </authorList>
    </citation>
    <scope>NUCLEOTIDE SEQUENCE</scope>
    <source>
        <strain evidence="8">K16</strain>
    </source>
</reference>
<comment type="similarity">
    <text evidence="1">Belongs to the disease resistance NB-LRR family.</text>
</comment>
<dbReference type="EMBL" id="JACGWL010000011">
    <property type="protein sequence ID" value="KAK4392555.1"/>
    <property type="molecule type" value="Genomic_DNA"/>
</dbReference>
<dbReference type="GO" id="GO:0005524">
    <property type="term" value="F:ATP binding"/>
    <property type="evidence" value="ECO:0007669"/>
    <property type="project" value="UniProtKB-KW"/>
</dbReference>
<dbReference type="Gene3D" id="1.10.8.430">
    <property type="entry name" value="Helical domain of apoptotic protease-activating factors"/>
    <property type="match status" value="1"/>
</dbReference>
<keyword evidence="2" id="KW-0433">Leucine-rich repeat</keyword>
<keyword evidence="9" id="KW-1185">Reference proteome</keyword>
<evidence type="ECO:0000259" key="6">
    <source>
        <dbReference type="Pfam" id="PF23247"/>
    </source>
</evidence>
<reference evidence="8" key="1">
    <citation type="submission" date="2020-06" db="EMBL/GenBank/DDBJ databases">
        <authorList>
            <person name="Li T."/>
            <person name="Hu X."/>
            <person name="Zhang T."/>
            <person name="Song X."/>
            <person name="Zhang H."/>
            <person name="Dai N."/>
            <person name="Sheng W."/>
            <person name="Hou X."/>
            <person name="Wei L."/>
        </authorList>
    </citation>
    <scope>NUCLEOTIDE SEQUENCE</scope>
    <source>
        <strain evidence="8">K16</strain>
        <tissue evidence="8">Leaf</tissue>
    </source>
</reference>
<protein>
    <submittedName>
        <fullName evidence="8">Disease resistance protein</fullName>
    </submittedName>
</protein>
<evidence type="ECO:0000256" key="3">
    <source>
        <dbReference type="ARBA" id="ARBA00022821"/>
    </source>
</evidence>
<accession>A0AAE2BP87</accession>
<organism evidence="8 9">
    <name type="scientific">Sesamum angolense</name>
    <dbReference type="NCBI Taxonomy" id="2727404"/>
    <lineage>
        <taxon>Eukaryota</taxon>
        <taxon>Viridiplantae</taxon>
        <taxon>Streptophyta</taxon>
        <taxon>Embryophyta</taxon>
        <taxon>Tracheophyta</taxon>
        <taxon>Spermatophyta</taxon>
        <taxon>Magnoliopsida</taxon>
        <taxon>eudicotyledons</taxon>
        <taxon>Gunneridae</taxon>
        <taxon>Pentapetalae</taxon>
        <taxon>asterids</taxon>
        <taxon>lamiids</taxon>
        <taxon>Lamiales</taxon>
        <taxon>Pedaliaceae</taxon>
        <taxon>Sesamum</taxon>
    </lineage>
</organism>
<dbReference type="PANTHER" id="PTHR33463:SF198">
    <property type="entry name" value="RPP4C3"/>
    <property type="match status" value="1"/>
</dbReference>
<dbReference type="Pfam" id="PF25019">
    <property type="entry name" value="LRR_R13L1-DRL21"/>
    <property type="match status" value="1"/>
</dbReference>
<evidence type="ECO:0000256" key="4">
    <source>
        <dbReference type="ARBA" id="ARBA00022840"/>
    </source>
</evidence>
<dbReference type="InterPro" id="IPR042197">
    <property type="entry name" value="Apaf_helical"/>
</dbReference>
<evidence type="ECO:0000256" key="1">
    <source>
        <dbReference type="ARBA" id="ARBA00008894"/>
    </source>
</evidence>
<dbReference type="InterPro" id="IPR057135">
    <property type="entry name" value="At4g27190-like_LRR"/>
</dbReference>
<dbReference type="Proteomes" id="UP001289374">
    <property type="component" value="Unassembled WGS sequence"/>
</dbReference>
<dbReference type="GO" id="GO:0043531">
    <property type="term" value="F:ADP binding"/>
    <property type="evidence" value="ECO:0007669"/>
    <property type="project" value="InterPro"/>
</dbReference>
<dbReference type="PANTHER" id="PTHR33463">
    <property type="entry name" value="NB-ARC DOMAIN-CONTAINING PROTEIN-RELATED"/>
    <property type="match status" value="1"/>
</dbReference>
<dbReference type="Gene3D" id="3.40.50.300">
    <property type="entry name" value="P-loop containing nucleotide triphosphate hydrolases"/>
    <property type="match status" value="1"/>
</dbReference>
<feature type="domain" description="R13L1/DRL21-like LRR repeat region" evidence="7">
    <location>
        <begin position="1255"/>
        <end position="1380"/>
    </location>
</feature>
<dbReference type="InterPro" id="IPR027417">
    <property type="entry name" value="P-loop_NTPase"/>
</dbReference>
<dbReference type="InterPro" id="IPR032675">
    <property type="entry name" value="LRR_dom_sf"/>
</dbReference>
<dbReference type="Pfam" id="PF00931">
    <property type="entry name" value="NB-ARC"/>
    <property type="match status" value="1"/>
</dbReference>
<dbReference type="GO" id="GO:0006952">
    <property type="term" value="P:defense response"/>
    <property type="evidence" value="ECO:0007669"/>
    <property type="project" value="UniProtKB-KW"/>
</dbReference>
<evidence type="ECO:0000259" key="7">
    <source>
        <dbReference type="Pfam" id="PF25019"/>
    </source>
</evidence>
<proteinExistence type="inferred from homology"/>
<comment type="caution">
    <text evidence="8">The sequence shown here is derived from an EMBL/GenBank/DDBJ whole genome shotgun (WGS) entry which is preliminary data.</text>
</comment>
<feature type="domain" description="Disease resistance protein At4g27190-like leucine-rich repeats" evidence="6">
    <location>
        <begin position="778"/>
        <end position="846"/>
    </location>
</feature>
<evidence type="ECO:0000313" key="8">
    <source>
        <dbReference type="EMBL" id="KAK4392555.1"/>
    </source>
</evidence>
<dbReference type="SUPFAM" id="SSF52540">
    <property type="entry name" value="P-loop containing nucleoside triphosphate hydrolases"/>
    <property type="match status" value="1"/>
</dbReference>
<dbReference type="Gene3D" id="3.80.10.10">
    <property type="entry name" value="Ribonuclease Inhibitor"/>
    <property type="match status" value="5"/>
</dbReference>
<keyword evidence="3" id="KW-0611">Plant defense</keyword>
<feature type="domain" description="NB-ARC" evidence="5">
    <location>
        <begin position="29"/>
        <end position="189"/>
    </location>
</feature>
<name>A0AAE2BP87_9LAMI</name>
<dbReference type="PRINTS" id="PR00364">
    <property type="entry name" value="DISEASERSIST"/>
</dbReference>